<keyword evidence="15" id="KW-1185">Reference proteome</keyword>
<proteinExistence type="predicted"/>
<dbReference type="InterPro" id="IPR040524">
    <property type="entry name" value="HECW1_helix"/>
</dbReference>
<reference evidence="14" key="1">
    <citation type="submission" date="2022-07" db="EMBL/GenBank/DDBJ databases">
        <title>Chromosome-level genome of Muraenolepis orangiensis.</title>
        <authorList>
            <person name="Kim J."/>
        </authorList>
    </citation>
    <scope>NUCLEOTIDE SEQUENCE</scope>
    <source>
        <strain evidence="14">KU_S4_2022</strain>
        <tissue evidence="14">Muscle</tissue>
    </source>
</reference>
<dbReference type="SUPFAM" id="SSF56204">
    <property type="entry name" value="Hect, E3 ligase catalytic domain"/>
    <property type="match status" value="1"/>
</dbReference>
<dbReference type="FunFam" id="2.20.70.10:FF:000007">
    <property type="entry name" value="E3 ubiquitin-protein ligase HECW2 isoform X1"/>
    <property type="match status" value="1"/>
</dbReference>
<dbReference type="CDD" id="cd08691">
    <property type="entry name" value="C2_NEDL1-like"/>
    <property type="match status" value="1"/>
</dbReference>
<dbReference type="PROSITE" id="PS01159">
    <property type="entry name" value="WW_DOMAIN_1"/>
    <property type="match status" value="2"/>
</dbReference>
<protein>
    <recommendedName>
        <fullName evidence="4">HECT-type E3 ubiquitin transferase</fullName>
        <ecNumber evidence="4">2.3.2.26</ecNumber>
    </recommendedName>
</protein>
<comment type="pathway">
    <text evidence="3">Protein modification; protein ubiquitination.</text>
</comment>
<evidence type="ECO:0000259" key="12">
    <source>
        <dbReference type="PROSITE" id="PS50020"/>
    </source>
</evidence>
<dbReference type="Gene3D" id="3.90.1750.10">
    <property type="entry name" value="Hect, E3 ligase catalytic domains"/>
    <property type="match status" value="1"/>
</dbReference>
<accession>A0A9Q0DUJ8</accession>
<dbReference type="InterPro" id="IPR032348">
    <property type="entry name" value="HECW_N"/>
</dbReference>
<dbReference type="OrthoDB" id="5987976at2759"/>
<evidence type="ECO:0000256" key="5">
    <source>
        <dbReference type="ARBA" id="ARBA00022490"/>
    </source>
</evidence>
<evidence type="ECO:0000256" key="10">
    <source>
        <dbReference type="PROSITE-ProRule" id="PRU00104"/>
    </source>
</evidence>
<evidence type="ECO:0000256" key="6">
    <source>
        <dbReference type="ARBA" id="ARBA00022553"/>
    </source>
</evidence>
<dbReference type="Proteomes" id="UP001148018">
    <property type="component" value="Unassembled WGS sequence"/>
</dbReference>
<evidence type="ECO:0000256" key="3">
    <source>
        <dbReference type="ARBA" id="ARBA00004906"/>
    </source>
</evidence>
<sequence length="1298" mass="146792">SSSSEPRVRSSRVLPLSPGVRQQHGVPVSAVPQPANLGAAQRSTSDTDLVTSFCRSTLTTSSSHYTIGQPQDINVIWDIKEEVDAGDWIGMYLIDEVLSENFLDYKSRGVNGSHKGQIVWKIEANNYLVESETKVCFKYFHGLSGALRATSPTVTVKNPTAPVLKQSSTEEVPQTQGSRRLISFCLSDFNAVGLKKGMFFNPDPYLKISIQPGKNSIFPSLPHHGQDKRSGIRFSFVSLPTDVLEIEVKDKFAKSRPIFKRFLGKLSMPVQRLLEKHAIGDRVVHYSLGRRLPNEQVTGQLQFRFEITSSIHPDDEDAALSAECSPARPPPPTLRRASHPSRTPGNTHSPIRVDQSRRASEHGEPPQRLRHRRPSRNSRRGPSPDLVVNVEQENTASRDTGRRHPVTPGRRHPVTPGRRHAVTPGRRRAVPPGQRRALTLGQRQENTVGDGILPEIRGDDSDGEDRRADDQDTEELKAQRDARLERGAEDGARGETRPKTDPEEEQQPETPRSHYIRIHQLLHALPCGQPPELLNGDSVSGESLDLEGLDQEPGVASTNGPLEERAAGALAPGPRRTLPRSLSVDRLSDLAMLLDQEGKHRGGVNGMDYEDQEDDCEPCCSNSCFTQRGPPSGLGQHRARFLQKDPHHSAVAQKMPALKSDHYPTIDEPLPPNWEARVDSHGRVFYVDHINRTTTWQRPTAAATPSTMRRSGSAHQMEQLNRRYQSIQRTMATGGGEENGDWENDGTAFTSCSETDPAPVDIDEPPADTSPSASSSSLASPANSQKLAALLQSPAGAYRLFTNSTCLKHMILKIRRDARNFERYQHNRDLVAFINRFSDLQLDLPRGWEMKTDPLGKNFFVDHNSRATTFMDPRIPLQNGRLPNHLTHRRHLQRLRSYSAGEQQQDNVPQAYNDKIVAFLRQPGILDILTERQPALSRNPSLRLMVRRENLLEGTFNQVMAYSRKELQRNKLYITFIGEEGLDYSGPSREFFFLLSQELFNPYYGLFEYSANDTYTVQISPMSAFVENQLEWFRFSGRVLGLALIHQYLLDAFFTRPFYKALLRLATDLSDLEYLDEEFHQSLQWMKDNDITDVLELTFTVNQEVFGQVTERELKSGGANITVTEKNKKEYIERMVRWRVERGVVQQTEAMVRGFYEVVDSRLVSVFDARELELVIAGTAEIDLHDWRNNTEYRGGYHDGHMVIRWFWAVVERFNNEQRLRLLQFVTGTSSVPYEGFMSLRGSNGLRRFCIEKWGKITSLPRAHTCFNRLDLPPYPSCNMLYDKLLIAVEETSTFGLE</sequence>
<gene>
    <name evidence="14" type="ORF">NHX12_003974</name>
</gene>
<feature type="active site" description="Glycyl thioester intermediate" evidence="10">
    <location>
        <position position="1266"/>
    </location>
</feature>
<dbReference type="Pfam" id="PF00632">
    <property type="entry name" value="HECT"/>
    <property type="match status" value="1"/>
</dbReference>
<feature type="domain" description="WW" evidence="12">
    <location>
        <begin position="842"/>
        <end position="875"/>
    </location>
</feature>
<feature type="compositionally biased region" description="Basic and acidic residues" evidence="11">
    <location>
        <begin position="354"/>
        <end position="367"/>
    </location>
</feature>
<dbReference type="SMART" id="SM00119">
    <property type="entry name" value="HECTc"/>
    <property type="match status" value="1"/>
</dbReference>
<feature type="compositionally biased region" description="Polar residues" evidence="11">
    <location>
        <begin position="340"/>
        <end position="349"/>
    </location>
</feature>
<evidence type="ECO:0000256" key="9">
    <source>
        <dbReference type="ARBA" id="ARBA00022786"/>
    </source>
</evidence>
<keyword evidence="7" id="KW-0808">Transferase</keyword>
<feature type="domain" description="HECT" evidence="13">
    <location>
        <begin position="963"/>
        <end position="1298"/>
    </location>
</feature>
<comment type="subcellular location">
    <subcellularLocation>
        <location evidence="2">Cytoplasm</location>
    </subcellularLocation>
</comment>
<name>A0A9Q0DUJ8_9TELE</name>
<dbReference type="PANTHER" id="PTHR11254:SF79">
    <property type="entry name" value="E3 UBIQUITIN-PROTEIN LIGASE HECW1"/>
    <property type="match status" value="1"/>
</dbReference>
<dbReference type="FunFam" id="2.60.40.2840:FF:000001">
    <property type="entry name" value="E3 ubiquitin-protein ligase HECW2 isoform X1"/>
    <property type="match status" value="1"/>
</dbReference>
<evidence type="ECO:0000256" key="4">
    <source>
        <dbReference type="ARBA" id="ARBA00012485"/>
    </source>
</evidence>
<feature type="non-terminal residue" evidence="14">
    <location>
        <position position="1"/>
    </location>
</feature>
<dbReference type="CDD" id="cd00201">
    <property type="entry name" value="WW"/>
    <property type="match status" value="2"/>
</dbReference>
<dbReference type="FunFam" id="3.90.1750.10:FF:000079">
    <property type="entry name" value="E3 ubiquitin-protein ligase"/>
    <property type="match status" value="1"/>
</dbReference>
<dbReference type="PROSITE" id="PS50020">
    <property type="entry name" value="WW_DOMAIN_2"/>
    <property type="match status" value="2"/>
</dbReference>
<dbReference type="GO" id="GO:0005737">
    <property type="term" value="C:cytoplasm"/>
    <property type="evidence" value="ECO:0007669"/>
    <property type="project" value="UniProtKB-SubCell"/>
</dbReference>
<feature type="compositionally biased region" description="Basic residues" evidence="11">
    <location>
        <begin position="401"/>
        <end position="429"/>
    </location>
</feature>
<keyword evidence="9 10" id="KW-0833">Ubl conjugation pathway</keyword>
<dbReference type="FunFam" id="2.20.70.10:FF:000048">
    <property type="entry name" value="HECT, C2 and WW domain-containing E3 ubiquitin protein ligase 1"/>
    <property type="match status" value="1"/>
</dbReference>
<dbReference type="Gene3D" id="2.20.70.10">
    <property type="match status" value="1"/>
</dbReference>
<evidence type="ECO:0000256" key="1">
    <source>
        <dbReference type="ARBA" id="ARBA00000885"/>
    </source>
</evidence>
<dbReference type="Pfam" id="PF18436">
    <property type="entry name" value="HECW1_helix"/>
    <property type="match status" value="1"/>
</dbReference>
<comment type="catalytic activity">
    <reaction evidence="1">
        <text>S-ubiquitinyl-[E2 ubiquitin-conjugating enzyme]-L-cysteine + [acceptor protein]-L-lysine = [E2 ubiquitin-conjugating enzyme]-L-cysteine + N(6)-ubiquitinyl-[acceptor protein]-L-lysine.</text>
        <dbReference type="EC" id="2.3.2.26"/>
    </reaction>
</comment>
<evidence type="ECO:0000256" key="8">
    <source>
        <dbReference type="ARBA" id="ARBA00022737"/>
    </source>
</evidence>
<evidence type="ECO:0000256" key="2">
    <source>
        <dbReference type="ARBA" id="ARBA00004496"/>
    </source>
</evidence>
<feature type="domain" description="WW" evidence="12">
    <location>
        <begin position="668"/>
        <end position="701"/>
    </location>
</feature>
<dbReference type="InterPro" id="IPR001202">
    <property type="entry name" value="WW_dom"/>
</dbReference>
<dbReference type="GO" id="GO:0016567">
    <property type="term" value="P:protein ubiquitination"/>
    <property type="evidence" value="ECO:0007669"/>
    <property type="project" value="TreeGrafter"/>
</dbReference>
<dbReference type="GO" id="GO:0061630">
    <property type="term" value="F:ubiquitin protein ligase activity"/>
    <property type="evidence" value="ECO:0007669"/>
    <property type="project" value="UniProtKB-EC"/>
</dbReference>
<keyword evidence="8" id="KW-0677">Repeat</keyword>
<evidence type="ECO:0000256" key="11">
    <source>
        <dbReference type="SAM" id="MobiDB-lite"/>
    </source>
</evidence>
<dbReference type="Gene3D" id="2.60.40.2840">
    <property type="match status" value="1"/>
</dbReference>
<dbReference type="InterPro" id="IPR036020">
    <property type="entry name" value="WW_dom_sf"/>
</dbReference>
<dbReference type="GO" id="GO:0006511">
    <property type="term" value="P:ubiquitin-dependent protein catabolic process"/>
    <property type="evidence" value="ECO:0007669"/>
    <property type="project" value="TreeGrafter"/>
</dbReference>
<feature type="region of interest" description="Disordered" evidence="11">
    <location>
        <begin position="1"/>
        <end position="43"/>
    </location>
</feature>
<dbReference type="Gene3D" id="3.30.2410.10">
    <property type="entry name" value="Hect, E3 ligase catalytic domain"/>
    <property type="match status" value="1"/>
</dbReference>
<dbReference type="SMART" id="SM00456">
    <property type="entry name" value="WW"/>
    <property type="match status" value="2"/>
</dbReference>
<evidence type="ECO:0000259" key="13">
    <source>
        <dbReference type="PROSITE" id="PS50237"/>
    </source>
</evidence>
<dbReference type="EMBL" id="JANIIK010000111">
    <property type="protein sequence ID" value="KAJ3594667.1"/>
    <property type="molecule type" value="Genomic_DNA"/>
</dbReference>
<feature type="compositionally biased region" description="Basic and acidic residues" evidence="11">
    <location>
        <begin position="456"/>
        <end position="501"/>
    </location>
</feature>
<dbReference type="InterPro" id="IPR037795">
    <property type="entry name" value="C2_HECW"/>
</dbReference>
<dbReference type="InterPro" id="IPR050409">
    <property type="entry name" value="E3_ubiq-protein_ligase"/>
</dbReference>
<dbReference type="PROSITE" id="PS50237">
    <property type="entry name" value="HECT"/>
    <property type="match status" value="1"/>
</dbReference>
<feature type="compositionally biased region" description="Low complexity" evidence="11">
    <location>
        <begin position="567"/>
        <end position="576"/>
    </location>
</feature>
<dbReference type="Pfam" id="PF16562">
    <property type="entry name" value="HECW_N"/>
    <property type="match status" value="1"/>
</dbReference>
<comment type="caution">
    <text evidence="14">The sequence shown here is derived from an EMBL/GenBank/DDBJ whole genome shotgun (WGS) entry which is preliminary data.</text>
</comment>
<dbReference type="CDD" id="cd00078">
    <property type="entry name" value="HECTc"/>
    <property type="match status" value="1"/>
</dbReference>
<dbReference type="GO" id="GO:0048814">
    <property type="term" value="P:regulation of dendrite morphogenesis"/>
    <property type="evidence" value="ECO:0007669"/>
    <property type="project" value="TreeGrafter"/>
</dbReference>
<feature type="region of interest" description="Disordered" evidence="11">
    <location>
        <begin position="732"/>
        <end position="780"/>
    </location>
</feature>
<evidence type="ECO:0000313" key="14">
    <source>
        <dbReference type="EMBL" id="KAJ3594667.1"/>
    </source>
</evidence>
<dbReference type="InterPro" id="IPR035983">
    <property type="entry name" value="Hect_E3_ubiquitin_ligase"/>
</dbReference>
<dbReference type="InterPro" id="IPR000569">
    <property type="entry name" value="HECT_dom"/>
</dbReference>
<evidence type="ECO:0000256" key="7">
    <source>
        <dbReference type="ARBA" id="ARBA00022679"/>
    </source>
</evidence>
<dbReference type="SUPFAM" id="SSF51045">
    <property type="entry name" value="WW domain"/>
    <property type="match status" value="2"/>
</dbReference>
<feature type="region of interest" description="Disordered" evidence="11">
    <location>
        <begin position="528"/>
        <end position="582"/>
    </location>
</feature>
<organism evidence="14 15">
    <name type="scientific">Muraenolepis orangiensis</name>
    <name type="common">Patagonian moray cod</name>
    <dbReference type="NCBI Taxonomy" id="630683"/>
    <lineage>
        <taxon>Eukaryota</taxon>
        <taxon>Metazoa</taxon>
        <taxon>Chordata</taxon>
        <taxon>Craniata</taxon>
        <taxon>Vertebrata</taxon>
        <taxon>Euteleostomi</taxon>
        <taxon>Actinopterygii</taxon>
        <taxon>Neopterygii</taxon>
        <taxon>Teleostei</taxon>
        <taxon>Neoteleostei</taxon>
        <taxon>Acanthomorphata</taxon>
        <taxon>Zeiogadaria</taxon>
        <taxon>Gadariae</taxon>
        <taxon>Gadiformes</taxon>
        <taxon>Muraenolepidoidei</taxon>
        <taxon>Muraenolepididae</taxon>
        <taxon>Muraenolepis</taxon>
    </lineage>
</organism>
<evidence type="ECO:0000313" key="15">
    <source>
        <dbReference type="Proteomes" id="UP001148018"/>
    </source>
</evidence>
<dbReference type="PANTHER" id="PTHR11254">
    <property type="entry name" value="HECT DOMAIN UBIQUITIN-PROTEIN LIGASE"/>
    <property type="match status" value="1"/>
</dbReference>
<dbReference type="EC" id="2.3.2.26" evidence="4"/>
<feature type="compositionally biased region" description="Low complexity" evidence="11">
    <location>
        <begin position="767"/>
        <end position="780"/>
    </location>
</feature>
<dbReference type="FunFam" id="3.90.1750.10:FF:000036">
    <property type="entry name" value="E3 ubiquitin-protein ligase HECW2"/>
    <property type="match status" value="1"/>
</dbReference>
<feature type="region of interest" description="Disordered" evidence="11">
    <location>
        <begin position="316"/>
        <end position="511"/>
    </location>
</feature>
<keyword evidence="5" id="KW-0963">Cytoplasm</keyword>
<dbReference type="Gene3D" id="3.30.2160.10">
    <property type="entry name" value="Hect, E3 ligase catalytic domain"/>
    <property type="match status" value="1"/>
</dbReference>
<dbReference type="FunFam" id="3.30.2410.10:FF:000002">
    <property type="entry name" value="E3 ubiquitin-protein ligase HECW2"/>
    <property type="match status" value="1"/>
</dbReference>
<keyword evidence="6" id="KW-0597">Phosphoprotein</keyword>
<dbReference type="FunFam" id="3.30.2160.10:FF:000005">
    <property type="entry name" value="E3 ubiquitin-protein ligase HECW2 isoform X1"/>
    <property type="match status" value="1"/>
</dbReference>
<dbReference type="Pfam" id="PF00397">
    <property type="entry name" value="WW"/>
    <property type="match status" value="1"/>
</dbReference>
<feature type="compositionally biased region" description="Basic residues" evidence="11">
    <location>
        <begin position="368"/>
        <end position="379"/>
    </location>
</feature>